<keyword evidence="1" id="KW-1133">Transmembrane helix</keyword>
<dbReference type="Proteomes" id="UP000012023">
    <property type="component" value="Unassembled WGS sequence"/>
</dbReference>
<evidence type="ECO:0000313" key="2">
    <source>
        <dbReference type="EMBL" id="EMH22765.1"/>
    </source>
</evidence>
<keyword evidence="1" id="KW-0472">Membrane</keyword>
<organism evidence="2 3">
    <name type="scientific">Helicobacter pylori GAM260BSi</name>
    <dbReference type="NCBI Taxonomy" id="1159046"/>
    <lineage>
        <taxon>Bacteria</taxon>
        <taxon>Pseudomonadati</taxon>
        <taxon>Campylobacterota</taxon>
        <taxon>Epsilonproteobacteria</taxon>
        <taxon>Campylobacterales</taxon>
        <taxon>Helicobacteraceae</taxon>
        <taxon>Helicobacter</taxon>
    </lineage>
</organism>
<reference evidence="2 3" key="1">
    <citation type="submission" date="2012-11" db="EMBL/GenBank/DDBJ databases">
        <authorList>
            <person name="Weinstock G."/>
            <person name="Sodergren E."/>
            <person name="Lobos E.A."/>
            <person name="Fulton L."/>
            <person name="Fulton R."/>
            <person name="Courtney L."/>
            <person name="Fronick C."/>
            <person name="O'Laughlin M."/>
            <person name="Godfrey J."/>
            <person name="Wilson R.M."/>
            <person name="Miner T."/>
            <person name="Farmer C."/>
            <person name="Delehaunty K."/>
            <person name="Cordes M."/>
            <person name="Minx P."/>
            <person name="Tomlinson C."/>
            <person name="Chen J."/>
            <person name="Wollam A."/>
            <person name="Pepin K.H."/>
            <person name="Bhonagiri V."/>
            <person name="Zhang X."/>
            <person name="Suruliraj S."/>
            <person name="Antonio M."/>
            <person name="Secka O."/>
            <person name="Thomas J."/>
            <person name="Warren W."/>
            <person name="Mitreva M."/>
            <person name="Mardis E.R."/>
            <person name="Wilson R.K."/>
        </authorList>
    </citation>
    <scope>NUCLEOTIDE SEQUENCE [LARGE SCALE GENOMIC DNA]</scope>
    <source>
        <strain evidence="2 3">GAM260BSi</strain>
    </source>
</reference>
<proteinExistence type="predicted"/>
<evidence type="ECO:0000256" key="1">
    <source>
        <dbReference type="SAM" id="Phobius"/>
    </source>
</evidence>
<gene>
    <name evidence="2" type="ORF">HMPREF1418_00973</name>
</gene>
<accession>M3PTN8</accession>
<protein>
    <submittedName>
        <fullName evidence="2">Uncharacterized protein</fullName>
    </submittedName>
</protein>
<dbReference type="HOGENOM" id="CLU_3271132_0_0_7"/>
<sequence>MEIEHKKISCIVILCLVKNIGFFRLIIAKKKKRFLILRAYSIKY</sequence>
<dbReference type="AlphaFoldDB" id="M3PTN8"/>
<name>M3PTN8_HELPX</name>
<dbReference type="EMBL" id="APDV01000064">
    <property type="protein sequence ID" value="EMH22765.1"/>
    <property type="molecule type" value="Genomic_DNA"/>
</dbReference>
<evidence type="ECO:0000313" key="3">
    <source>
        <dbReference type="Proteomes" id="UP000012023"/>
    </source>
</evidence>
<keyword evidence="1" id="KW-0812">Transmembrane</keyword>
<comment type="caution">
    <text evidence="2">The sequence shown here is derived from an EMBL/GenBank/DDBJ whole genome shotgun (WGS) entry which is preliminary data.</text>
</comment>
<feature type="transmembrane region" description="Helical" evidence="1">
    <location>
        <begin position="6"/>
        <end position="27"/>
    </location>
</feature>
<dbReference type="PATRIC" id="fig|1159046.3.peg.911"/>